<dbReference type="PROSITE" id="PS00678">
    <property type="entry name" value="WD_REPEATS_1"/>
    <property type="match status" value="4"/>
</dbReference>
<keyword evidence="2" id="KW-0677">Repeat</keyword>
<feature type="repeat" description="WD" evidence="3">
    <location>
        <begin position="609"/>
        <end position="650"/>
    </location>
</feature>
<dbReference type="PROSITE" id="PS50082">
    <property type="entry name" value="WD_REPEATS_2"/>
    <property type="match status" value="6"/>
</dbReference>
<reference evidence="4" key="1">
    <citation type="submission" date="2021-01" db="EMBL/GenBank/DDBJ databases">
        <authorList>
            <person name="Kaushik A."/>
        </authorList>
    </citation>
    <scope>NUCLEOTIDE SEQUENCE</scope>
    <source>
        <strain evidence="4">AG5</strain>
    </source>
</reference>
<dbReference type="PANTHER" id="PTHR22847:SF637">
    <property type="entry name" value="WD REPEAT DOMAIN 5B"/>
    <property type="match status" value="1"/>
</dbReference>
<evidence type="ECO:0000313" key="4">
    <source>
        <dbReference type="EMBL" id="CAE7145254.1"/>
    </source>
</evidence>
<feature type="repeat" description="WD" evidence="3">
    <location>
        <begin position="830"/>
        <end position="871"/>
    </location>
</feature>
<dbReference type="SMART" id="SM00320">
    <property type="entry name" value="WD40"/>
    <property type="match status" value="11"/>
</dbReference>
<feature type="repeat" description="WD" evidence="3">
    <location>
        <begin position="566"/>
        <end position="600"/>
    </location>
</feature>
<evidence type="ECO:0000313" key="5">
    <source>
        <dbReference type="Proteomes" id="UP000663827"/>
    </source>
</evidence>
<dbReference type="PANTHER" id="PTHR22847">
    <property type="entry name" value="WD40 REPEAT PROTEIN"/>
    <property type="match status" value="1"/>
</dbReference>
<dbReference type="InterPro" id="IPR011047">
    <property type="entry name" value="Quinoprotein_ADH-like_sf"/>
</dbReference>
<proteinExistence type="predicted"/>
<dbReference type="PROSITE" id="PS50294">
    <property type="entry name" value="WD_REPEATS_REGION"/>
    <property type="match status" value="5"/>
</dbReference>
<dbReference type="AlphaFoldDB" id="A0A8H3HP81"/>
<dbReference type="CDD" id="cd00200">
    <property type="entry name" value="WD40"/>
    <property type="match status" value="2"/>
</dbReference>
<protein>
    <recommendedName>
        <fullName evidence="6">Vegetative incompatibility protein HET-E-1</fullName>
    </recommendedName>
</protein>
<sequence>MLQRWFDTLENKHKEIDELYSTILHAALDNPDLDDLDRQDAQQVLHTVICAQEPLAVSTLSSFLKLGDAGRVHAALRPLWSVLHVSGATELVTTLHASFPDFMLDPSRSKHYYCDLSVHNQILALRCFDCFRNVHPQFNICGLESSYLPDDKVEGLETRIQDAITAELFYAARYWAIHLTSAAKSADIIAELEEFFSMRLLLWMEVMNLKKCASSMPDAMQLLEKSITECPIDLRSWMRDAWWFTKIFSLGTVSNSTPHIYTSMPLLLPESSPIAQCYTKRMKGVIRFQGNAVNRHRHPLVATWTFDAMVSTSTFSPDGARIALAVKFDILLLDSTTGRQIFPPFKGHKSIVDSIGFSPDGRYIVSGSRDSTVRIWSTQSGRLILGPLEHNDIHWIMFVAFLSDGTRVISGSDDSTICVWDARSGDRLLDWTTSPEKSFTFYASDGKYVASCNWKRDITVWNAQDGHVVRTLYHSNCEISWVLIGISPDGTQIASRSQYGDIYLWDIESGKLTLEITCNWVTQALAPVRPITFSSDGSRIASAFGASGEGIYVWDARVGRLVLGPLEGHAGGITSFKFSPNDHYIISSSTDKVLCLWDTRVLPPKSDPLQGHADSVLCVDYAPAGDRIITSSADNSTCVWDAESGEMVLEISIDSQGSRNISDISPDGTRVVSDTQAGFSLLDVQTGDVTLGLMKNRTPWLAQSAEFSPDSAHLLIASSSMNGDIRVVAADTGQTLMVIHLPPIRNSPNQQVLFAALSPNNSHIAVGSSEFSLTMYDTANGRLLYGPIDGYNCSKYSVSFSPDGTRVAAGSHPNICVRDAGTGKIVLGPLEGHTDSVTSIQFSRDGTRIVSCGYDNAVCLWDAETGQKLLGPARWHTGVVNSARISPDGNHVVTGSGDRTIRVTDIRHELNSVRVPFVAFEALLIQLKLCSPSQISDSLAPTGSDWELKADGWVVDTEDRLLVWVPPELRASLARPRTKLLISRKGWFRLNFADALLGESWKGCYWPESLD</sequence>
<feature type="repeat" description="WD" evidence="3">
    <location>
        <begin position="399"/>
        <end position="430"/>
    </location>
</feature>
<name>A0A8H3HP81_9AGAM</name>
<dbReference type="EMBL" id="CAJNJQ010001634">
    <property type="protein sequence ID" value="CAE7145254.1"/>
    <property type="molecule type" value="Genomic_DNA"/>
</dbReference>
<feature type="repeat" description="WD" evidence="3">
    <location>
        <begin position="345"/>
        <end position="386"/>
    </location>
</feature>
<dbReference type="InterPro" id="IPR019775">
    <property type="entry name" value="WD40_repeat_CS"/>
</dbReference>
<gene>
    <name evidence="4" type="ORF">RDB_LOCUS80169</name>
</gene>
<dbReference type="InterPro" id="IPR020472">
    <property type="entry name" value="WD40_PAC1"/>
</dbReference>
<comment type="caution">
    <text evidence="4">The sequence shown here is derived from an EMBL/GenBank/DDBJ whole genome shotgun (WGS) entry which is preliminary data.</text>
</comment>
<evidence type="ECO:0000256" key="2">
    <source>
        <dbReference type="ARBA" id="ARBA00022737"/>
    </source>
</evidence>
<dbReference type="Pfam" id="PF00400">
    <property type="entry name" value="WD40"/>
    <property type="match status" value="6"/>
</dbReference>
<dbReference type="Proteomes" id="UP000663827">
    <property type="component" value="Unassembled WGS sequence"/>
</dbReference>
<dbReference type="GO" id="GO:1990234">
    <property type="term" value="C:transferase complex"/>
    <property type="evidence" value="ECO:0007669"/>
    <property type="project" value="UniProtKB-ARBA"/>
</dbReference>
<organism evidence="4 5">
    <name type="scientific">Rhizoctonia solani</name>
    <dbReference type="NCBI Taxonomy" id="456999"/>
    <lineage>
        <taxon>Eukaryota</taxon>
        <taxon>Fungi</taxon>
        <taxon>Dikarya</taxon>
        <taxon>Basidiomycota</taxon>
        <taxon>Agaricomycotina</taxon>
        <taxon>Agaricomycetes</taxon>
        <taxon>Cantharellales</taxon>
        <taxon>Ceratobasidiaceae</taxon>
        <taxon>Rhizoctonia</taxon>
    </lineage>
</organism>
<evidence type="ECO:0000256" key="1">
    <source>
        <dbReference type="ARBA" id="ARBA00022574"/>
    </source>
</evidence>
<accession>A0A8H3HP81</accession>
<dbReference type="SUPFAM" id="SSF50998">
    <property type="entry name" value="Quinoprotein alcohol dehydrogenase-like"/>
    <property type="match status" value="2"/>
</dbReference>
<dbReference type="InterPro" id="IPR015943">
    <property type="entry name" value="WD40/YVTN_repeat-like_dom_sf"/>
</dbReference>
<evidence type="ECO:0008006" key="6">
    <source>
        <dbReference type="Google" id="ProtNLM"/>
    </source>
</evidence>
<feature type="repeat" description="WD" evidence="3">
    <location>
        <begin position="873"/>
        <end position="907"/>
    </location>
</feature>
<evidence type="ECO:0000256" key="3">
    <source>
        <dbReference type="PROSITE-ProRule" id="PRU00221"/>
    </source>
</evidence>
<dbReference type="Gene3D" id="2.130.10.10">
    <property type="entry name" value="YVTN repeat-like/Quinoprotein amine dehydrogenase"/>
    <property type="match status" value="4"/>
</dbReference>
<keyword evidence="1 3" id="KW-0853">WD repeat</keyword>
<dbReference type="PRINTS" id="PR00320">
    <property type="entry name" value="GPROTEINBRPT"/>
</dbReference>
<dbReference type="InterPro" id="IPR001680">
    <property type="entry name" value="WD40_rpt"/>
</dbReference>